<comment type="function">
    <text evidence="10">One of several proteins that assist in the late maturation steps of the functional core of the 30S ribosomal subunit. Helps release RbfA from mature subunits. May play a role in the assembly of ribosomal proteins into the subunit. Circularly permuted GTPase that catalyzes slow GTP hydrolysis, GTPase activity is stimulated by the 30S ribosomal subunit.</text>
</comment>
<keyword evidence="9 10" id="KW-0342">GTP-binding</keyword>
<evidence type="ECO:0000313" key="14">
    <source>
        <dbReference type="EMBL" id="CAA6830712.1"/>
    </source>
</evidence>
<dbReference type="InterPro" id="IPR004881">
    <property type="entry name" value="Ribosome_biogen_GTPase_RsgA"/>
</dbReference>
<feature type="binding site" evidence="10">
    <location>
        <position position="286"/>
    </location>
    <ligand>
        <name>Zn(2+)</name>
        <dbReference type="ChEBI" id="CHEBI:29105"/>
    </ligand>
</feature>
<evidence type="ECO:0000256" key="2">
    <source>
        <dbReference type="ARBA" id="ARBA00022517"/>
    </source>
</evidence>
<organism evidence="14">
    <name type="scientific">uncultured Thiotrichaceae bacterium</name>
    <dbReference type="NCBI Taxonomy" id="298394"/>
    <lineage>
        <taxon>Bacteria</taxon>
        <taxon>Pseudomonadati</taxon>
        <taxon>Pseudomonadota</taxon>
        <taxon>Gammaproteobacteria</taxon>
        <taxon>Thiotrichales</taxon>
        <taxon>Thiotrichaceae</taxon>
        <taxon>environmental samples</taxon>
    </lineage>
</organism>
<dbReference type="EMBL" id="CACVAT010000620">
    <property type="protein sequence ID" value="CAA6830712.1"/>
    <property type="molecule type" value="Genomic_DNA"/>
</dbReference>
<dbReference type="GO" id="GO:0003924">
    <property type="term" value="F:GTPase activity"/>
    <property type="evidence" value="ECO:0007669"/>
    <property type="project" value="UniProtKB-UniRule"/>
</dbReference>
<dbReference type="GO" id="GO:0005737">
    <property type="term" value="C:cytoplasm"/>
    <property type="evidence" value="ECO:0007669"/>
    <property type="project" value="UniProtKB-SubCell"/>
</dbReference>
<dbReference type="PANTHER" id="PTHR32120:SF10">
    <property type="entry name" value="SMALL RIBOSOMAL SUBUNIT BIOGENESIS GTPASE RSGA"/>
    <property type="match status" value="1"/>
</dbReference>
<accession>A0A6S6UM90</accession>
<comment type="cofactor">
    <cofactor evidence="10">
        <name>Zn(2+)</name>
        <dbReference type="ChEBI" id="CHEBI:29105"/>
    </cofactor>
    <text evidence="10">Binds 1 zinc ion per subunit.</text>
</comment>
<dbReference type="PROSITE" id="PS51721">
    <property type="entry name" value="G_CP"/>
    <property type="match status" value="1"/>
</dbReference>
<feature type="binding site" evidence="10">
    <location>
        <position position="284"/>
    </location>
    <ligand>
        <name>Zn(2+)</name>
        <dbReference type="ChEBI" id="CHEBI:29105"/>
    </ligand>
</feature>
<dbReference type="InterPro" id="IPR027417">
    <property type="entry name" value="P-loop_NTPase"/>
</dbReference>
<dbReference type="GO" id="GO:0019843">
    <property type="term" value="F:rRNA binding"/>
    <property type="evidence" value="ECO:0007669"/>
    <property type="project" value="UniProtKB-KW"/>
</dbReference>
<dbReference type="SUPFAM" id="SSF52540">
    <property type="entry name" value="P-loop containing nucleoside triphosphate hydrolases"/>
    <property type="match status" value="1"/>
</dbReference>
<feature type="region of interest" description="Disordered" evidence="11">
    <location>
        <begin position="321"/>
        <end position="352"/>
    </location>
</feature>
<dbReference type="HAMAP" id="MF_01820">
    <property type="entry name" value="GTPase_RsgA"/>
    <property type="match status" value="1"/>
</dbReference>
<proteinExistence type="inferred from homology"/>
<keyword evidence="5 10" id="KW-0547">Nucleotide-binding</keyword>
<evidence type="ECO:0000256" key="3">
    <source>
        <dbReference type="ARBA" id="ARBA00022723"/>
    </source>
</evidence>
<sequence>MTNKITPNTYTTTELGFSSYFLSQLSLDELENLQPMRVTEVHRNKLNALGEQGLVALSLDTSTSSGDFAVGDWVLTDEAHRVIRLLTPKSSMTRRAAGTNASVQFIANNVDTLFIVTSCNADFNEARLERYLALSKEANVDPVILLSKADLSDQVDEFCSKAEALMNNLMVMPINATGEDVSDKLAPWCGSGQTIALVGSSGVGKTTLMNNLTGESSATQGIREDDAKGKHTTTYRSMRPINGGGWVIDTPGMRALRLHDNADGITAVFDEIVQVAKHCRYMDCQHESEPGCAVQNAIANSELDPERLKRWRKLQREDLYNSQSVAESRAREKQFSKSVNNVVKGKQARKGY</sequence>
<comment type="subcellular location">
    <subcellularLocation>
        <location evidence="10">Cytoplasm</location>
    </subcellularLocation>
</comment>
<evidence type="ECO:0000256" key="6">
    <source>
        <dbReference type="ARBA" id="ARBA00022801"/>
    </source>
</evidence>
<comment type="subunit">
    <text evidence="10">Monomer. Associates with 30S ribosomal subunit, binds 16S rRNA.</text>
</comment>
<feature type="binding site" evidence="10">
    <location>
        <position position="292"/>
    </location>
    <ligand>
        <name>Zn(2+)</name>
        <dbReference type="ChEBI" id="CHEBI:29105"/>
    </ligand>
</feature>
<dbReference type="GO" id="GO:0042274">
    <property type="term" value="P:ribosomal small subunit biogenesis"/>
    <property type="evidence" value="ECO:0007669"/>
    <property type="project" value="UniProtKB-UniRule"/>
</dbReference>
<dbReference type="Gene3D" id="1.10.40.50">
    <property type="entry name" value="Probable gtpase engc, domain 3"/>
    <property type="match status" value="1"/>
</dbReference>
<evidence type="ECO:0000256" key="5">
    <source>
        <dbReference type="ARBA" id="ARBA00022741"/>
    </source>
</evidence>
<name>A0A6S6UM90_9GAMM</name>
<dbReference type="GO" id="GO:0046872">
    <property type="term" value="F:metal ion binding"/>
    <property type="evidence" value="ECO:0007669"/>
    <property type="project" value="UniProtKB-KW"/>
</dbReference>
<evidence type="ECO:0000259" key="12">
    <source>
        <dbReference type="PROSITE" id="PS50936"/>
    </source>
</evidence>
<evidence type="ECO:0000256" key="7">
    <source>
        <dbReference type="ARBA" id="ARBA00022833"/>
    </source>
</evidence>
<dbReference type="InterPro" id="IPR010914">
    <property type="entry name" value="RsgA_GTPase_dom"/>
</dbReference>
<dbReference type="Gene3D" id="3.40.50.300">
    <property type="entry name" value="P-loop containing nucleotide triphosphate hydrolases"/>
    <property type="match status" value="1"/>
</dbReference>
<feature type="domain" description="EngC GTPase" evidence="12">
    <location>
        <begin position="108"/>
        <end position="254"/>
    </location>
</feature>
<keyword evidence="2 10" id="KW-0690">Ribosome biogenesis</keyword>
<dbReference type="NCBIfam" id="TIGR00157">
    <property type="entry name" value="ribosome small subunit-dependent GTPase A"/>
    <property type="match status" value="1"/>
</dbReference>
<feature type="binding site" evidence="10">
    <location>
        <begin position="147"/>
        <end position="150"/>
    </location>
    <ligand>
        <name>GTP</name>
        <dbReference type="ChEBI" id="CHEBI:37565"/>
    </ligand>
</feature>
<keyword evidence="7 10" id="KW-0862">Zinc</keyword>
<feature type="domain" description="CP-type G" evidence="13">
    <location>
        <begin position="89"/>
        <end position="256"/>
    </location>
</feature>
<dbReference type="EC" id="3.6.1.-" evidence="10"/>
<keyword evidence="8 10" id="KW-0694">RNA-binding</keyword>
<dbReference type="PROSITE" id="PS50936">
    <property type="entry name" value="ENGC_GTPASE"/>
    <property type="match status" value="1"/>
</dbReference>
<dbReference type="Pfam" id="PF03193">
    <property type="entry name" value="RsgA_GTPase"/>
    <property type="match status" value="1"/>
</dbReference>
<dbReference type="GO" id="GO:0005525">
    <property type="term" value="F:GTP binding"/>
    <property type="evidence" value="ECO:0007669"/>
    <property type="project" value="UniProtKB-UniRule"/>
</dbReference>
<gene>
    <name evidence="10" type="primary">rsgA</name>
    <name evidence="14" type="ORF">HELGO_WM26683</name>
</gene>
<feature type="binding site" evidence="10">
    <location>
        <position position="279"/>
    </location>
    <ligand>
        <name>Zn(2+)</name>
        <dbReference type="ChEBI" id="CHEBI:29105"/>
    </ligand>
</feature>
<protein>
    <recommendedName>
        <fullName evidence="10">Small ribosomal subunit biogenesis GTPase RsgA</fullName>
        <ecNumber evidence="10">3.6.1.-</ecNumber>
    </recommendedName>
</protein>
<evidence type="ECO:0000256" key="8">
    <source>
        <dbReference type="ARBA" id="ARBA00022884"/>
    </source>
</evidence>
<dbReference type="AlphaFoldDB" id="A0A6S6UM90"/>
<keyword evidence="1 10" id="KW-0963">Cytoplasm</keyword>
<evidence type="ECO:0000256" key="1">
    <source>
        <dbReference type="ARBA" id="ARBA00022490"/>
    </source>
</evidence>
<dbReference type="InterPro" id="IPR030378">
    <property type="entry name" value="G_CP_dom"/>
</dbReference>
<keyword evidence="3 10" id="KW-0479">Metal-binding</keyword>
<evidence type="ECO:0000256" key="11">
    <source>
        <dbReference type="SAM" id="MobiDB-lite"/>
    </source>
</evidence>
<comment type="similarity">
    <text evidence="10">Belongs to the TRAFAC class YlqF/YawG GTPase family. RsgA subfamily.</text>
</comment>
<feature type="binding site" evidence="10">
    <location>
        <begin position="199"/>
        <end position="207"/>
    </location>
    <ligand>
        <name>GTP</name>
        <dbReference type="ChEBI" id="CHEBI:37565"/>
    </ligand>
</feature>
<dbReference type="CDD" id="cd01854">
    <property type="entry name" value="YjeQ_EngC"/>
    <property type="match status" value="1"/>
</dbReference>
<evidence type="ECO:0000256" key="9">
    <source>
        <dbReference type="ARBA" id="ARBA00023134"/>
    </source>
</evidence>
<dbReference type="PANTHER" id="PTHR32120">
    <property type="entry name" value="SMALL RIBOSOMAL SUBUNIT BIOGENESIS GTPASE RSGA"/>
    <property type="match status" value="1"/>
</dbReference>
<reference evidence="14" key="1">
    <citation type="submission" date="2020-01" db="EMBL/GenBank/DDBJ databases">
        <authorList>
            <person name="Meier V. D."/>
            <person name="Meier V D."/>
        </authorList>
    </citation>
    <scope>NUCLEOTIDE SEQUENCE</scope>
    <source>
        <strain evidence="14">HLG_WM_MAG_09</strain>
    </source>
</reference>
<evidence type="ECO:0000256" key="4">
    <source>
        <dbReference type="ARBA" id="ARBA00022730"/>
    </source>
</evidence>
<keyword evidence="4 10" id="KW-0699">rRNA-binding</keyword>
<evidence type="ECO:0000259" key="13">
    <source>
        <dbReference type="PROSITE" id="PS51721"/>
    </source>
</evidence>
<evidence type="ECO:0000256" key="10">
    <source>
        <dbReference type="HAMAP-Rule" id="MF_01820"/>
    </source>
</evidence>
<keyword evidence="6 10" id="KW-0378">Hydrolase</keyword>